<evidence type="ECO:0000256" key="8">
    <source>
        <dbReference type="PROSITE-ProRule" id="PRU01360"/>
    </source>
</evidence>
<protein>
    <submittedName>
        <fullName evidence="13">TonB-dependent receptor</fullName>
    </submittedName>
</protein>
<keyword evidence="14" id="KW-1185">Reference proteome</keyword>
<evidence type="ECO:0000256" key="7">
    <source>
        <dbReference type="ARBA" id="ARBA00023237"/>
    </source>
</evidence>
<dbReference type="Proteomes" id="UP001216595">
    <property type="component" value="Unassembled WGS sequence"/>
</dbReference>
<sequence length="910" mass="100037">MSRSHLPAMLKIALLAGTSLIPVCAAAQEASGEPEITTVTVIGSNIPRTQKEGPAPVTTITAQAIKDKAFKDVPDLLASVTQNTGLVQGQQSNNGADFSPGGQQVNLRGLGPNHTLVLVNGRRIADYPMPFNGKSNFTDVSNIPMGMVDSVEILSGSASAIYGSDAIAGVVNFKLKKKADGTTFDISHGFTEQGGGKSLEMSVSSGFDADRFHAVFGVEVRNQRPLWGYQRERQDSTLDAPTARSQLPERNFMIQDENEDYLDPGKATCDALSGLSGGTMQYALRPRYGYYCGSTAGVAYRTVVSERVQLSGLASLTYELNDTTTLFADIQAAKSKVKLMRPRLTWYYQPGSDNEDSYFYNANSGQLEDWNRTFTPEEMGGLEKGMRQVDSQTFTLSPGIRGTFGEGNKWSYDLAFNFSRFESKIAFPLLINAKATKFFLGDQLGTDADGYPIFAPSYDRFYTPLTPAEYDSLVVKSIYKPSSWTNSFKAVLSTGELFQMPAGPVGFAVVAEAGRQGYDLSPDPLATQYYYWGWKDADGKGGRSNKAIGAEFQIPLLSNLSLSLATRYDQFGFAGRDTDKVTYNTGLEYRPVKSLLLRATYGTAFRAPDLHYIYTGPGNEHPSVVDQFKCRTEEPGVPLGDCSLDSERIIKSRVGNRDLKSETGTSFTAGFVWAPSRRFDVSLDYYKIEMKDQVEDLEMATVLKTESDCRFGSTTTGATVDPNSPTCKDALSRVKRNSGGDIMSIFINPINVASQQTSGLDLSLRFGFDTPIGQIDVSGGHTYVIKQDYQRYAGDTYFSMLTPTSGYELPRNKSNLSVSLRNGPFKATLSGRYVDRTPNYDEDAYVSSYSIANGSIQYDVTDKATVSFSVRNLFDTKPVYDPTWTGYPYYNHSWFDGIGREGTIRLTYKM</sequence>
<dbReference type="SUPFAM" id="SSF56935">
    <property type="entry name" value="Porins"/>
    <property type="match status" value="1"/>
</dbReference>
<keyword evidence="7 8" id="KW-0998">Cell outer membrane</keyword>
<keyword evidence="2 8" id="KW-0813">Transport</keyword>
<gene>
    <name evidence="13" type="ORF">PQU94_15420</name>
</gene>
<dbReference type="InterPro" id="IPR000531">
    <property type="entry name" value="Beta-barrel_TonB"/>
</dbReference>
<feature type="chain" id="PRO_5046468920" evidence="10">
    <location>
        <begin position="26"/>
        <end position="910"/>
    </location>
</feature>
<organism evidence="13 14">
    <name type="scientific">Asticcacaulis currens</name>
    <dbReference type="NCBI Taxonomy" id="2984210"/>
    <lineage>
        <taxon>Bacteria</taxon>
        <taxon>Pseudomonadati</taxon>
        <taxon>Pseudomonadota</taxon>
        <taxon>Alphaproteobacteria</taxon>
        <taxon>Caulobacterales</taxon>
        <taxon>Caulobacteraceae</taxon>
        <taxon>Asticcacaulis</taxon>
    </lineage>
</organism>
<evidence type="ECO:0000313" key="14">
    <source>
        <dbReference type="Proteomes" id="UP001216595"/>
    </source>
</evidence>
<evidence type="ECO:0000256" key="9">
    <source>
        <dbReference type="RuleBase" id="RU003357"/>
    </source>
</evidence>
<feature type="domain" description="TonB-dependent receptor plug" evidence="12">
    <location>
        <begin position="50"/>
        <end position="170"/>
    </location>
</feature>
<dbReference type="InterPro" id="IPR012910">
    <property type="entry name" value="Plug_dom"/>
</dbReference>
<dbReference type="PANTHER" id="PTHR47234:SF1">
    <property type="entry name" value="TONB-DEPENDENT RECEPTOR"/>
    <property type="match status" value="1"/>
</dbReference>
<dbReference type="PROSITE" id="PS52016">
    <property type="entry name" value="TONB_DEPENDENT_REC_3"/>
    <property type="match status" value="1"/>
</dbReference>
<keyword evidence="3 8" id="KW-1134">Transmembrane beta strand</keyword>
<evidence type="ECO:0000313" key="13">
    <source>
        <dbReference type="EMBL" id="MDC7695666.1"/>
    </source>
</evidence>
<evidence type="ECO:0000256" key="1">
    <source>
        <dbReference type="ARBA" id="ARBA00004571"/>
    </source>
</evidence>
<keyword evidence="10" id="KW-0732">Signal</keyword>
<name>A0ABT5IJM1_9CAUL</name>
<accession>A0ABT5IJM1</accession>
<feature type="domain" description="TonB-dependent receptor-like beta-barrel" evidence="11">
    <location>
        <begin position="353"/>
        <end position="873"/>
    </location>
</feature>
<evidence type="ECO:0000256" key="3">
    <source>
        <dbReference type="ARBA" id="ARBA00022452"/>
    </source>
</evidence>
<dbReference type="InterPro" id="IPR037066">
    <property type="entry name" value="Plug_dom_sf"/>
</dbReference>
<comment type="caution">
    <text evidence="13">The sequence shown here is derived from an EMBL/GenBank/DDBJ whole genome shotgun (WGS) entry which is preliminary data.</text>
</comment>
<dbReference type="RefSeq" id="WP_272742324.1">
    <property type="nucleotide sequence ID" value="NZ_JAQQKW010000010.1"/>
</dbReference>
<proteinExistence type="inferred from homology"/>
<keyword evidence="5 9" id="KW-0798">TonB box</keyword>
<keyword evidence="13" id="KW-0675">Receptor</keyword>
<evidence type="ECO:0000259" key="11">
    <source>
        <dbReference type="Pfam" id="PF00593"/>
    </source>
</evidence>
<dbReference type="InterPro" id="IPR039426">
    <property type="entry name" value="TonB-dep_rcpt-like"/>
</dbReference>
<feature type="signal peptide" evidence="10">
    <location>
        <begin position="1"/>
        <end position="25"/>
    </location>
</feature>
<reference evidence="13 14" key="1">
    <citation type="submission" date="2023-01" db="EMBL/GenBank/DDBJ databases">
        <title>Novel species of the genus Asticcacaulis isolated from rivers.</title>
        <authorList>
            <person name="Lu H."/>
        </authorList>
    </citation>
    <scope>NUCLEOTIDE SEQUENCE [LARGE SCALE GENOMIC DNA]</scope>
    <source>
        <strain evidence="13 14">DXS10W</strain>
    </source>
</reference>
<evidence type="ECO:0000256" key="10">
    <source>
        <dbReference type="SAM" id="SignalP"/>
    </source>
</evidence>
<evidence type="ECO:0000256" key="2">
    <source>
        <dbReference type="ARBA" id="ARBA00022448"/>
    </source>
</evidence>
<keyword evidence="4 8" id="KW-0812">Transmembrane</keyword>
<dbReference type="InterPro" id="IPR036942">
    <property type="entry name" value="Beta-barrel_TonB_sf"/>
</dbReference>
<comment type="subcellular location">
    <subcellularLocation>
        <location evidence="1 8">Cell outer membrane</location>
        <topology evidence="1 8">Multi-pass membrane protein</topology>
    </subcellularLocation>
</comment>
<evidence type="ECO:0000259" key="12">
    <source>
        <dbReference type="Pfam" id="PF07715"/>
    </source>
</evidence>
<dbReference type="Gene3D" id="2.40.170.20">
    <property type="entry name" value="TonB-dependent receptor, beta-barrel domain"/>
    <property type="match status" value="1"/>
</dbReference>
<evidence type="ECO:0000256" key="6">
    <source>
        <dbReference type="ARBA" id="ARBA00023136"/>
    </source>
</evidence>
<dbReference type="Pfam" id="PF07715">
    <property type="entry name" value="Plug"/>
    <property type="match status" value="1"/>
</dbReference>
<evidence type="ECO:0000256" key="4">
    <source>
        <dbReference type="ARBA" id="ARBA00022692"/>
    </source>
</evidence>
<comment type="similarity">
    <text evidence="8 9">Belongs to the TonB-dependent receptor family.</text>
</comment>
<dbReference type="EMBL" id="JAQQKW010000010">
    <property type="protein sequence ID" value="MDC7695666.1"/>
    <property type="molecule type" value="Genomic_DNA"/>
</dbReference>
<dbReference type="PANTHER" id="PTHR47234">
    <property type="match status" value="1"/>
</dbReference>
<dbReference type="Pfam" id="PF00593">
    <property type="entry name" value="TonB_dep_Rec_b-barrel"/>
    <property type="match status" value="1"/>
</dbReference>
<keyword evidence="6 8" id="KW-0472">Membrane</keyword>
<dbReference type="Gene3D" id="2.170.130.10">
    <property type="entry name" value="TonB-dependent receptor, plug domain"/>
    <property type="match status" value="1"/>
</dbReference>
<evidence type="ECO:0000256" key="5">
    <source>
        <dbReference type="ARBA" id="ARBA00023077"/>
    </source>
</evidence>